<reference evidence="1" key="2">
    <citation type="journal article" date="2015" name="Data Brief">
        <title>Shoot transcriptome of the giant reed, Arundo donax.</title>
        <authorList>
            <person name="Barrero R.A."/>
            <person name="Guerrero F.D."/>
            <person name="Moolhuijzen P."/>
            <person name="Goolsby J.A."/>
            <person name="Tidwell J."/>
            <person name="Bellgard S.E."/>
            <person name="Bellgard M.I."/>
        </authorList>
    </citation>
    <scope>NUCLEOTIDE SEQUENCE</scope>
    <source>
        <tissue evidence="1">Shoot tissue taken approximately 20 cm above the soil surface</tissue>
    </source>
</reference>
<name>A0A0A9FNT7_ARUDO</name>
<dbReference type="AlphaFoldDB" id="A0A0A9FNT7"/>
<sequence length="42" mass="4974">MPQKPQSPRYSIHLSLSTTEIQRCRFHIYFVVLRDSAPYSYG</sequence>
<accession>A0A0A9FNT7</accession>
<dbReference type="EMBL" id="GBRH01187938">
    <property type="protein sequence ID" value="JAE09958.1"/>
    <property type="molecule type" value="Transcribed_RNA"/>
</dbReference>
<evidence type="ECO:0000313" key="1">
    <source>
        <dbReference type="EMBL" id="JAE09958.1"/>
    </source>
</evidence>
<proteinExistence type="predicted"/>
<reference evidence="1" key="1">
    <citation type="submission" date="2014-09" db="EMBL/GenBank/DDBJ databases">
        <authorList>
            <person name="Magalhaes I.L.F."/>
            <person name="Oliveira U."/>
            <person name="Santos F.R."/>
            <person name="Vidigal T.H.D.A."/>
            <person name="Brescovit A.D."/>
            <person name="Santos A.J."/>
        </authorList>
    </citation>
    <scope>NUCLEOTIDE SEQUENCE</scope>
    <source>
        <tissue evidence="1">Shoot tissue taken approximately 20 cm above the soil surface</tissue>
    </source>
</reference>
<organism evidence="1">
    <name type="scientific">Arundo donax</name>
    <name type="common">Giant reed</name>
    <name type="synonym">Donax arundinaceus</name>
    <dbReference type="NCBI Taxonomy" id="35708"/>
    <lineage>
        <taxon>Eukaryota</taxon>
        <taxon>Viridiplantae</taxon>
        <taxon>Streptophyta</taxon>
        <taxon>Embryophyta</taxon>
        <taxon>Tracheophyta</taxon>
        <taxon>Spermatophyta</taxon>
        <taxon>Magnoliopsida</taxon>
        <taxon>Liliopsida</taxon>
        <taxon>Poales</taxon>
        <taxon>Poaceae</taxon>
        <taxon>PACMAD clade</taxon>
        <taxon>Arundinoideae</taxon>
        <taxon>Arundineae</taxon>
        <taxon>Arundo</taxon>
    </lineage>
</organism>
<protein>
    <submittedName>
        <fullName evidence="1">Uncharacterized protein</fullName>
    </submittedName>
</protein>